<dbReference type="EMBL" id="KD116416">
    <property type="protein sequence ID" value="EMS59848.1"/>
    <property type="molecule type" value="Genomic_DNA"/>
</dbReference>
<evidence type="ECO:0000256" key="4">
    <source>
        <dbReference type="ARBA" id="ARBA00022723"/>
    </source>
</evidence>
<evidence type="ECO:0000256" key="6">
    <source>
        <dbReference type="ARBA" id="ARBA00022786"/>
    </source>
</evidence>
<dbReference type="GO" id="GO:0008270">
    <property type="term" value="F:zinc ion binding"/>
    <property type="evidence" value="ECO:0007669"/>
    <property type="project" value="UniProtKB-KW"/>
</dbReference>
<evidence type="ECO:0000256" key="1">
    <source>
        <dbReference type="ARBA" id="ARBA00000900"/>
    </source>
</evidence>
<feature type="region of interest" description="Disordered" evidence="8">
    <location>
        <begin position="429"/>
        <end position="496"/>
    </location>
</feature>
<name>M7Z9G0_TRIUA</name>
<feature type="region of interest" description="Disordered" evidence="8">
    <location>
        <begin position="215"/>
        <end position="243"/>
    </location>
</feature>
<dbReference type="OMA" id="DNDPTRH"/>
<dbReference type="GO" id="GO:0016567">
    <property type="term" value="P:protein ubiquitination"/>
    <property type="evidence" value="ECO:0007669"/>
    <property type="project" value="TreeGrafter"/>
</dbReference>
<dbReference type="Pfam" id="PF13639">
    <property type="entry name" value="zf-RING_2"/>
    <property type="match status" value="1"/>
</dbReference>
<evidence type="ECO:0000256" key="8">
    <source>
        <dbReference type="SAM" id="MobiDB-lite"/>
    </source>
</evidence>
<keyword evidence="7" id="KW-0862">Zinc</keyword>
<keyword evidence="5" id="KW-0863">Zinc-finger</keyword>
<keyword evidence="4" id="KW-0479">Metal-binding</keyword>
<dbReference type="FunFam" id="3.30.40.10:FF:000022">
    <property type="entry name" value="E3 ubiquitin-protein ligase RING1-like"/>
    <property type="match status" value="1"/>
</dbReference>
<dbReference type="InterPro" id="IPR013083">
    <property type="entry name" value="Znf_RING/FYVE/PHD"/>
</dbReference>
<dbReference type="eggNOG" id="KOG0800">
    <property type="taxonomic scope" value="Eukaryota"/>
</dbReference>
<organism evidence="9">
    <name type="scientific">Triticum urartu</name>
    <name type="common">Red wild einkorn</name>
    <name type="synonym">Crithodium urartu</name>
    <dbReference type="NCBI Taxonomy" id="4572"/>
    <lineage>
        <taxon>Eukaryota</taxon>
        <taxon>Viridiplantae</taxon>
        <taxon>Streptophyta</taxon>
        <taxon>Embryophyta</taxon>
        <taxon>Tracheophyta</taxon>
        <taxon>Spermatophyta</taxon>
        <taxon>Magnoliopsida</taxon>
        <taxon>Liliopsida</taxon>
        <taxon>Poales</taxon>
        <taxon>Poaceae</taxon>
        <taxon>BOP clade</taxon>
        <taxon>Pooideae</taxon>
        <taxon>Triticodae</taxon>
        <taxon>Triticeae</taxon>
        <taxon>Triticinae</taxon>
        <taxon>Triticum</taxon>
    </lineage>
</organism>
<dbReference type="AlphaFoldDB" id="M7Z9G0"/>
<sequence length="496" mass="55447">MSSSSTSHVELDEHEQPPLPLMVYPYCNNDMVQWWVSRTISNPGNHFYKCQREWVRTVLVCASVRKRRGTITSRDQGVKYPPVKLTCPATSVLFFSGLPPPAREDWEQEQGGRLHSIQSDPIRSTGERPKIITLQLTHCARFTDLTSARVLRLIDRRIGDMAEADITRYWCHECQQAVEEAMVEELKCPLCDGGFVEEMTLEQVEALVSQLSEQGPTQWDPLDNPFEQAGSPGDSDDEDNSDIGREFEGFIRRHRRASALRRVLDSIHDDLRDDRERDNSVLISAFNQALALQGAALDPDEDRGDNGNSNNDDGLLDEYVLGAGLSLLLQHLAENDPSRYGTPPTKKEAVEALPTVKIEEVVSCSVCLDDLDIGSQAKQLPCEHKFHSPCILPWLELHSSCPVCRFELPSDETKDLSEPSNVDRIENSHEEARADGPGNNGEDSNTNDREDSNRPWALVPWFNGLFSTPEPQTVRATLTDQQLPPASGTNPNAGHS</sequence>
<dbReference type="Pfam" id="PF14369">
    <property type="entry name" value="Zn_ribbon_19"/>
    <property type="match status" value="1"/>
</dbReference>
<dbReference type="GO" id="GO:0005737">
    <property type="term" value="C:cytoplasm"/>
    <property type="evidence" value="ECO:0007669"/>
    <property type="project" value="TreeGrafter"/>
</dbReference>
<evidence type="ECO:0000256" key="5">
    <source>
        <dbReference type="ARBA" id="ARBA00022771"/>
    </source>
</evidence>
<reference evidence="9" key="1">
    <citation type="journal article" date="2013" name="Nature">
        <title>Draft genome of the wheat A-genome progenitor Triticum urartu.</title>
        <authorList>
            <person name="Ling H.Q."/>
            <person name="Zhao S."/>
            <person name="Liu D."/>
            <person name="Wang J."/>
            <person name="Sun H."/>
            <person name="Zhang C."/>
            <person name="Fan H."/>
            <person name="Li D."/>
            <person name="Dong L."/>
            <person name="Tao Y."/>
            <person name="Gao C."/>
            <person name="Wu H."/>
            <person name="Li Y."/>
            <person name="Cui Y."/>
            <person name="Guo X."/>
            <person name="Zheng S."/>
            <person name="Wang B."/>
            <person name="Yu K."/>
            <person name="Liang Q."/>
            <person name="Yang W."/>
            <person name="Lou X."/>
            <person name="Chen J."/>
            <person name="Feng M."/>
            <person name="Jian J."/>
            <person name="Zhang X."/>
            <person name="Luo G."/>
            <person name="Jiang Y."/>
            <person name="Liu J."/>
            <person name="Wang Z."/>
            <person name="Sha Y."/>
            <person name="Zhang B."/>
            <person name="Wu H."/>
            <person name="Tang D."/>
            <person name="Shen Q."/>
            <person name="Xue P."/>
            <person name="Zou S."/>
            <person name="Wang X."/>
            <person name="Liu X."/>
            <person name="Wang F."/>
            <person name="Yang Y."/>
            <person name="An X."/>
            <person name="Dong Z."/>
            <person name="Zhang K."/>
            <person name="Zhang X."/>
            <person name="Luo M.C."/>
            <person name="Dvorak J."/>
            <person name="Tong Y."/>
            <person name="Wang J."/>
            <person name="Yang H."/>
            <person name="Li Z."/>
            <person name="Wang D."/>
            <person name="Zhang A."/>
            <person name="Wang J."/>
        </authorList>
    </citation>
    <scope>NUCLEOTIDE SEQUENCE</scope>
</reference>
<dbReference type="InterPro" id="IPR039525">
    <property type="entry name" value="RNF126-like_zinc-ribbon"/>
</dbReference>
<keyword evidence="3" id="KW-0808">Transferase</keyword>
<dbReference type="GO" id="GO:0061630">
    <property type="term" value="F:ubiquitin protein ligase activity"/>
    <property type="evidence" value="ECO:0007669"/>
    <property type="project" value="UniProtKB-EC"/>
</dbReference>
<gene>
    <name evidence="9" type="ORF">TRIUR3_06847</name>
</gene>
<evidence type="ECO:0000256" key="2">
    <source>
        <dbReference type="ARBA" id="ARBA00012483"/>
    </source>
</evidence>
<dbReference type="PROSITE" id="PS50089">
    <property type="entry name" value="ZF_RING_2"/>
    <property type="match status" value="1"/>
</dbReference>
<evidence type="ECO:0000256" key="3">
    <source>
        <dbReference type="ARBA" id="ARBA00022679"/>
    </source>
</evidence>
<accession>M7Z9G0</accession>
<proteinExistence type="predicted"/>
<evidence type="ECO:0000313" key="9">
    <source>
        <dbReference type="EMBL" id="EMS59848.1"/>
    </source>
</evidence>
<dbReference type="STRING" id="4572.M7Z9G0"/>
<evidence type="ECO:0000256" key="7">
    <source>
        <dbReference type="ARBA" id="ARBA00022833"/>
    </source>
</evidence>
<dbReference type="PANTHER" id="PTHR15710:SF22">
    <property type="entry name" value="RING-TYPE E3 UBIQUITIN TRANSFERASE"/>
    <property type="match status" value="1"/>
</dbReference>
<keyword evidence="6" id="KW-0833">Ubl conjugation pathway</keyword>
<dbReference type="PANTHER" id="PTHR15710">
    <property type="entry name" value="E3 UBIQUITIN-PROTEIN LIGASE PRAJA"/>
    <property type="match status" value="1"/>
</dbReference>
<dbReference type="InterPro" id="IPR001841">
    <property type="entry name" value="Znf_RING"/>
</dbReference>
<feature type="compositionally biased region" description="Polar residues" evidence="8">
    <location>
        <begin position="465"/>
        <end position="496"/>
    </location>
</feature>
<comment type="catalytic activity">
    <reaction evidence="1">
        <text>S-ubiquitinyl-[E2 ubiquitin-conjugating enzyme]-L-cysteine + [acceptor protein]-L-lysine = [E2 ubiquitin-conjugating enzyme]-L-cysteine + N(6)-ubiquitinyl-[acceptor protein]-L-lysine.</text>
        <dbReference type="EC" id="2.3.2.27"/>
    </reaction>
</comment>
<dbReference type="SUPFAM" id="SSF57850">
    <property type="entry name" value="RING/U-box"/>
    <property type="match status" value="1"/>
</dbReference>
<dbReference type="Gene3D" id="3.30.40.10">
    <property type="entry name" value="Zinc/RING finger domain, C3HC4 (zinc finger)"/>
    <property type="match status" value="1"/>
</dbReference>
<protein>
    <recommendedName>
        <fullName evidence="2">RING-type E3 ubiquitin transferase</fullName>
        <ecNumber evidence="2">2.3.2.27</ecNumber>
    </recommendedName>
</protein>
<dbReference type="SMART" id="SM00184">
    <property type="entry name" value="RING"/>
    <property type="match status" value="1"/>
</dbReference>
<dbReference type="EC" id="2.3.2.27" evidence="2"/>